<feature type="compositionally biased region" description="Basic and acidic residues" evidence="2">
    <location>
        <begin position="17"/>
        <end position="27"/>
    </location>
</feature>
<keyword evidence="1" id="KW-0175">Coiled coil</keyword>
<dbReference type="EMBL" id="KI688418">
    <property type="protein sequence ID" value="ETK77435.1"/>
    <property type="molecule type" value="Genomic_DNA"/>
</dbReference>
<evidence type="ECO:0000256" key="1">
    <source>
        <dbReference type="SAM" id="Coils"/>
    </source>
</evidence>
<accession>W2G5C4</accession>
<feature type="region of interest" description="Disordered" evidence="2">
    <location>
        <begin position="1"/>
        <end position="44"/>
    </location>
</feature>
<feature type="coiled-coil region" evidence="1">
    <location>
        <begin position="785"/>
        <end position="812"/>
    </location>
</feature>
<dbReference type="PANTHER" id="PTHR33099:SF7">
    <property type="entry name" value="MYND-TYPE DOMAIN-CONTAINING PROTEIN"/>
    <property type="match status" value="1"/>
</dbReference>
<proteinExistence type="predicted"/>
<dbReference type="InterPro" id="IPR005123">
    <property type="entry name" value="Oxoglu/Fe-dep_dioxygenase_dom"/>
</dbReference>
<reference evidence="4" key="1">
    <citation type="submission" date="2013-11" db="EMBL/GenBank/DDBJ databases">
        <title>The Genome Sequence of Phytophthora parasitica CJ02B3.</title>
        <authorList>
            <consortium name="The Broad Institute Genomics Platform"/>
            <person name="Russ C."/>
            <person name="Tyler B."/>
            <person name="Panabieres F."/>
            <person name="Shan W."/>
            <person name="Tripathy S."/>
            <person name="Grunwald N."/>
            <person name="Machado M."/>
            <person name="Johnson C.S."/>
            <person name="Arredondo F."/>
            <person name="Hong C."/>
            <person name="Coffey M."/>
            <person name="Young S.K."/>
            <person name="Zeng Q."/>
            <person name="Gargeya S."/>
            <person name="Fitzgerald M."/>
            <person name="Abouelleil A."/>
            <person name="Alvarado L."/>
            <person name="Chapman S.B."/>
            <person name="Gainer-Dewar J."/>
            <person name="Goldberg J."/>
            <person name="Griggs A."/>
            <person name="Gujja S."/>
            <person name="Hansen M."/>
            <person name="Howarth C."/>
            <person name="Imamovic A."/>
            <person name="Ireland A."/>
            <person name="Larimer J."/>
            <person name="McCowan C."/>
            <person name="Murphy C."/>
            <person name="Pearson M."/>
            <person name="Poon T.W."/>
            <person name="Priest M."/>
            <person name="Roberts A."/>
            <person name="Saif S."/>
            <person name="Shea T."/>
            <person name="Sykes S."/>
            <person name="Wortman J."/>
            <person name="Nusbaum C."/>
            <person name="Birren B."/>
        </authorList>
    </citation>
    <scope>NUCLEOTIDE SEQUENCE [LARGE SCALE GENOMIC DNA]</scope>
    <source>
        <strain evidence="4">CJ02B3</strain>
    </source>
</reference>
<organism evidence="4">
    <name type="scientific">Phytophthora nicotianae</name>
    <name type="common">Potato buckeye rot agent</name>
    <name type="synonym">Phytophthora parasitica</name>
    <dbReference type="NCBI Taxonomy" id="4792"/>
    <lineage>
        <taxon>Eukaryota</taxon>
        <taxon>Sar</taxon>
        <taxon>Stramenopiles</taxon>
        <taxon>Oomycota</taxon>
        <taxon>Peronosporomycetes</taxon>
        <taxon>Peronosporales</taxon>
        <taxon>Peronosporaceae</taxon>
        <taxon>Phytophthora</taxon>
    </lineage>
</organism>
<evidence type="ECO:0000313" key="4">
    <source>
        <dbReference type="EMBL" id="ETK77435.1"/>
    </source>
</evidence>
<dbReference type="AlphaFoldDB" id="W2G5C4"/>
<dbReference type="PROSITE" id="PS51471">
    <property type="entry name" value="FE2OG_OXY"/>
    <property type="match status" value="1"/>
</dbReference>
<sequence>GMESLLRMAASAGPPQREQEKDFEKGKWPFGSQGTPDTVPIPSGDGCVRISEVLGRADKQAGEYSFGGKADALPAAPGICIEDVGPISIPLGEHDAVKLIAKCKKSPFGHNFETKMDDNVRKSWQLEPSQVEFKNPLWERGLNELTRTITERLGYTGVWLQCVLYKLLVYEKGGHFAKHQDTEKEDGMIATLVVQLPSLHEGGDLVIYSNGEVKHRHDFGKADGTAAFMPHYAVHYADAEHSLEKVTKGFRLALVYSICLPKDKSDLKRVSDKPLSDDLVDAIRMVSDRGESFALLLSHEYTKKSIADFGCEALKGVDRVRFGALEEANTLVATDKKLNFYIAELSLFVEYSEHDDEAGWFECEREQSITWYNYLPDINDIGQVQKTEAVFNFLNPAGETLTQLWMPHGTKEFHCYTGNEGPSSSTKYSRYTIVAWPASRHAENALSYFPMDLAYEALNARKPFDASALRSLMEQVDKRFETERDFSIPLGFSIEFCRLFCELVLDAGDPELVNFFFTKLCPKLGNIGGNDTLVPFLVAIIRKFEWSNIGLALLSSLSKSQGYSWNQTKQNELSFVELTLRVLDALDGDEGQEALLQMALEKAMELKDEQFCSPKLAPLLCKWSRRSSDDSRFKAFSEKLNELDPRFLGPVIEGISQLLVDEDKTGELYVSLKALAPKRIEWLNDQISELSKSFTWEMPDAEFRGSKVVKEFLRGPDESMDMKDDFLRGPDESMDMKDDFTNLEDVRDYAAQWTEKDQRGASFKLEAAGSDENPYLKITKTRKWFEDRQKTLEQYKKEVGDLMERFDEKTDEGLKKRARHQ</sequence>
<dbReference type="Gene3D" id="2.60.120.620">
    <property type="entry name" value="q2cbj1_9rhob like domain"/>
    <property type="match status" value="1"/>
</dbReference>
<dbReference type="PANTHER" id="PTHR33099">
    <property type="entry name" value="FE2OG DIOXYGENASE DOMAIN-CONTAINING PROTEIN"/>
    <property type="match status" value="1"/>
</dbReference>
<evidence type="ECO:0000259" key="3">
    <source>
        <dbReference type="PROSITE" id="PS51471"/>
    </source>
</evidence>
<dbReference type="VEuPathDB" id="FungiDB:PPTG_20395"/>
<dbReference type="InterPro" id="IPR044862">
    <property type="entry name" value="Pro_4_hyd_alph_FE2OG_OXY"/>
</dbReference>
<name>W2G5C4_PHYNI</name>
<feature type="non-terminal residue" evidence="4">
    <location>
        <position position="1"/>
    </location>
</feature>
<gene>
    <name evidence="4" type="ORF">L915_16302</name>
</gene>
<dbReference type="Proteomes" id="UP000053236">
    <property type="component" value="Unassembled WGS sequence"/>
</dbReference>
<dbReference type="Pfam" id="PF13640">
    <property type="entry name" value="2OG-FeII_Oxy_3"/>
    <property type="match status" value="1"/>
</dbReference>
<protein>
    <recommendedName>
        <fullName evidence="3">Fe2OG dioxygenase domain-containing protein</fullName>
    </recommendedName>
</protein>
<evidence type="ECO:0000256" key="2">
    <source>
        <dbReference type="SAM" id="MobiDB-lite"/>
    </source>
</evidence>
<feature type="domain" description="Fe2OG dioxygenase" evidence="3">
    <location>
        <begin position="158"/>
        <end position="260"/>
    </location>
</feature>